<sequence>MSQDTIVLDVHSIIEISDGNYDNTNYRENSKMHPILGKHTRDGISTNLDADANTFISVSSHDSGDSSPLQSTQKGNAPVPPPPYTFQDSACKNENYNYAEAERRTITHQKHQQLRQQEQQSQPAVKNPKSIFKPDTDIFKFPQHSHSHKIENFSQFVRHLLHRADVSRSVYIVALIYYRRVLSKTGPNNDHQVCDILFFGSN</sequence>
<dbReference type="GeneID" id="25907510"/>
<feature type="region of interest" description="Disordered" evidence="1">
    <location>
        <begin position="108"/>
        <end position="129"/>
    </location>
</feature>
<gene>
    <name evidence="2" type="ORF">SARC_07006</name>
</gene>
<proteinExistence type="predicted"/>
<reference evidence="2 3" key="1">
    <citation type="submission" date="2011-02" db="EMBL/GenBank/DDBJ databases">
        <title>The Genome Sequence of Sphaeroforma arctica JP610.</title>
        <authorList>
            <consortium name="The Broad Institute Genome Sequencing Platform"/>
            <person name="Russ C."/>
            <person name="Cuomo C."/>
            <person name="Young S.K."/>
            <person name="Zeng Q."/>
            <person name="Gargeya S."/>
            <person name="Alvarado L."/>
            <person name="Berlin A."/>
            <person name="Chapman S.B."/>
            <person name="Chen Z."/>
            <person name="Freedman E."/>
            <person name="Gellesch M."/>
            <person name="Goldberg J."/>
            <person name="Griggs A."/>
            <person name="Gujja S."/>
            <person name="Heilman E."/>
            <person name="Heiman D."/>
            <person name="Howarth C."/>
            <person name="Mehta T."/>
            <person name="Neiman D."/>
            <person name="Pearson M."/>
            <person name="Roberts A."/>
            <person name="Saif S."/>
            <person name="Shea T."/>
            <person name="Shenoy N."/>
            <person name="Sisk P."/>
            <person name="Stolte C."/>
            <person name="Sykes S."/>
            <person name="White J."/>
            <person name="Yandava C."/>
            <person name="Burger G."/>
            <person name="Gray M.W."/>
            <person name="Holland P.W.H."/>
            <person name="King N."/>
            <person name="Lang F.B.F."/>
            <person name="Roger A.J."/>
            <person name="Ruiz-Trillo I."/>
            <person name="Haas B."/>
            <person name="Nusbaum C."/>
            <person name="Birren B."/>
        </authorList>
    </citation>
    <scope>NUCLEOTIDE SEQUENCE [LARGE SCALE GENOMIC DNA]</scope>
    <source>
        <strain evidence="2 3">JP610</strain>
    </source>
</reference>
<organism evidence="2 3">
    <name type="scientific">Sphaeroforma arctica JP610</name>
    <dbReference type="NCBI Taxonomy" id="667725"/>
    <lineage>
        <taxon>Eukaryota</taxon>
        <taxon>Ichthyosporea</taxon>
        <taxon>Ichthyophonida</taxon>
        <taxon>Sphaeroforma</taxon>
    </lineage>
</organism>
<dbReference type="Proteomes" id="UP000054560">
    <property type="component" value="Unassembled WGS sequence"/>
</dbReference>
<accession>A0A0L0FUZ2</accession>
<evidence type="ECO:0000313" key="3">
    <source>
        <dbReference type="Proteomes" id="UP000054560"/>
    </source>
</evidence>
<protein>
    <submittedName>
        <fullName evidence="2">Uncharacterized protein</fullName>
    </submittedName>
</protein>
<feature type="region of interest" description="Disordered" evidence="1">
    <location>
        <begin position="57"/>
        <end position="88"/>
    </location>
</feature>
<evidence type="ECO:0000256" key="1">
    <source>
        <dbReference type="SAM" id="MobiDB-lite"/>
    </source>
</evidence>
<feature type="compositionally biased region" description="Low complexity" evidence="1">
    <location>
        <begin position="57"/>
        <end position="71"/>
    </location>
</feature>
<name>A0A0L0FUZ2_9EUKA</name>
<evidence type="ECO:0000313" key="2">
    <source>
        <dbReference type="EMBL" id="KNC80642.1"/>
    </source>
</evidence>
<dbReference type="EMBL" id="KQ242125">
    <property type="protein sequence ID" value="KNC80642.1"/>
    <property type="molecule type" value="Genomic_DNA"/>
</dbReference>
<keyword evidence="3" id="KW-1185">Reference proteome</keyword>
<dbReference type="AlphaFoldDB" id="A0A0L0FUZ2"/>
<dbReference type="RefSeq" id="XP_014154544.1">
    <property type="nucleotide sequence ID" value="XM_014299069.1"/>
</dbReference>